<evidence type="ECO:0008006" key="4">
    <source>
        <dbReference type="Google" id="ProtNLM"/>
    </source>
</evidence>
<protein>
    <recommendedName>
        <fullName evidence="4">Phosphoprotein phosphatase</fullName>
    </recommendedName>
</protein>
<dbReference type="InterPro" id="IPR016024">
    <property type="entry name" value="ARM-type_fold"/>
</dbReference>
<accession>A0A1J4J097</accession>
<dbReference type="GO" id="GO:0019888">
    <property type="term" value="F:protein phosphatase regulator activity"/>
    <property type="evidence" value="ECO:0007669"/>
    <property type="project" value="InterPro"/>
</dbReference>
<dbReference type="PANTHER" id="PTHR10257">
    <property type="entry name" value="SERINE/THREONINE PROTEIN PHOSPHATASE 2A PP2A REGULATORY SUBUNIT B"/>
    <property type="match status" value="1"/>
</dbReference>
<evidence type="ECO:0000313" key="3">
    <source>
        <dbReference type="Proteomes" id="UP000179807"/>
    </source>
</evidence>
<dbReference type="AlphaFoldDB" id="A0A1J4J097"/>
<dbReference type="PANTHER" id="PTHR10257:SF3">
    <property type="entry name" value="SERINE_THREONINE-PROTEIN PHOSPHATASE 2A 56 KDA REGULATORY SUBUNIT GAMMA ISOFORM"/>
    <property type="match status" value="1"/>
</dbReference>
<dbReference type="GO" id="GO:0007165">
    <property type="term" value="P:signal transduction"/>
    <property type="evidence" value="ECO:0007669"/>
    <property type="project" value="InterPro"/>
</dbReference>
<reference evidence="2" key="1">
    <citation type="submission" date="2016-10" db="EMBL/GenBank/DDBJ databases">
        <authorList>
            <person name="Benchimol M."/>
            <person name="Almeida L.G."/>
            <person name="Vasconcelos A.T."/>
            <person name="Perreira-Neves A."/>
            <person name="Rosa I.A."/>
            <person name="Tasca T."/>
            <person name="Bogo M.R."/>
            <person name="de Souza W."/>
        </authorList>
    </citation>
    <scope>NUCLEOTIDE SEQUENCE [LARGE SCALE GENOMIC DNA]</scope>
    <source>
        <strain evidence="2">K</strain>
    </source>
</reference>
<name>A0A1J4J097_9EUKA</name>
<dbReference type="Pfam" id="PF01603">
    <property type="entry name" value="B56"/>
    <property type="match status" value="1"/>
</dbReference>
<dbReference type="GeneID" id="94831199"/>
<feature type="compositionally biased region" description="Basic and acidic residues" evidence="1">
    <location>
        <begin position="55"/>
        <end position="77"/>
    </location>
</feature>
<dbReference type="Gene3D" id="1.25.10.10">
    <property type="entry name" value="Leucine-rich Repeat Variant"/>
    <property type="match status" value="1"/>
</dbReference>
<comment type="caution">
    <text evidence="2">The sequence shown here is derived from an EMBL/GenBank/DDBJ whole genome shotgun (WGS) entry which is preliminary data.</text>
</comment>
<dbReference type="GO" id="GO:0000159">
    <property type="term" value="C:protein phosphatase type 2A complex"/>
    <property type="evidence" value="ECO:0007669"/>
    <property type="project" value="InterPro"/>
</dbReference>
<dbReference type="SUPFAM" id="SSF48371">
    <property type="entry name" value="ARM repeat"/>
    <property type="match status" value="1"/>
</dbReference>
<feature type="region of interest" description="Disordered" evidence="1">
    <location>
        <begin position="38"/>
        <end position="92"/>
    </location>
</feature>
<dbReference type="InterPro" id="IPR011989">
    <property type="entry name" value="ARM-like"/>
</dbReference>
<evidence type="ECO:0000313" key="2">
    <source>
        <dbReference type="EMBL" id="OHS92850.1"/>
    </source>
</evidence>
<organism evidence="2 3">
    <name type="scientific">Tritrichomonas foetus</name>
    <dbReference type="NCBI Taxonomy" id="1144522"/>
    <lineage>
        <taxon>Eukaryota</taxon>
        <taxon>Metamonada</taxon>
        <taxon>Parabasalia</taxon>
        <taxon>Tritrichomonadida</taxon>
        <taxon>Tritrichomonadidae</taxon>
        <taxon>Tritrichomonas</taxon>
    </lineage>
</organism>
<keyword evidence="3" id="KW-1185">Reference proteome</keyword>
<proteinExistence type="predicted"/>
<dbReference type="InterPro" id="IPR002554">
    <property type="entry name" value="PP2A_B56"/>
</dbReference>
<sequence>MSLLRRYGKRCSSLSLISPVDSPIHKLFIPSSRRAILPPMAEEDSNNKSNDQNDSNDKNGKDGKKDNKKDDKKKDEEPQVDPDLPTGFMPNSKKVHSNIELPSLPELPLPSNSNFNSILQKKCDLILIELDFLDMEGDVAAKEIRLNTLNELLNVCQNNFESINQNDKNLIYLTIKKILFKDLSPVQPQYLFCDDLVVLIDTAFPQTSIVYQILAIYAKTNSKLLPEIIPLLLKQFAKFDLNERTTVSNIILDIYDSNPSLQNDIMKRVCNILTTYLDKGTGPYVLNPCITFLSNVFKKSADLSKYEPIYNTIILPLLGAVHFQTCSELMVGIVEQFVKAFPNLAMPTISELVRHFPITKSVKTIAFLKMLTTSMTKINTRDFRKNMKQLFNLFVQCTTGPQIKVSDASLGIWHKIELEPLIMDNAKIIFPFVYPILSKGMRENWSSDIINNIDDVFQTMNRIDSFIFQELCRQKQPGPPPSNEKLKTWATIARGAAKTDKGLNLATKLAEIQRIFAVQSLQPIGQVPRTNRSATTLANMPPPQIAKPTNRSNVVIGKIVPLPSFKSP</sequence>
<gene>
    <name evidence="2" type="ORF">TRFO_12206</name>
</gene>
<dbReference type="RefSeq" id="XP_068345987.1">
    <property type="nucleotide sequence ID" value="XM_068496495.1"/>
</dbReference>
<dbReference type="VEuPathDB" id="TrichDB:TRFO_12206"/>
<evidence type="ECO:0000256" key="1">
    <source>
        <dbReference type="SAM" id="MobiDB-lite"/>
    </source>
</evidence>
<dbReference type="Proteomes" id="UP000179807">
    <property type="component" value="Unassembled WGS sequence"/>
</dbReference>
<dbReference type="EMBL" id="MLAK01001459">
    <property type="protein sequence ID" value="OHS92850.1"/>
    <property type="molecule type" value="Genomic_DNA"/>
</dbReference>
<dbReference type="FunFam" id="1.25.10.10:FF:000331">
    <property type="entry name" value="Phosphoprotein phosphatase, putative"/>
    <property type="match status" value="1"/>
</dbReference>
<dbReference type="OrthoDB" id="10590533at2759"/>